<dbReference type="CDD" id="cd00338">
    <property type="entry name" value="Ser_Recombinase"/>
    <property type="match status" value="1"/>
</dbReference>
<dbReference type="PANTHER" id="PTHR30461">
    <property type="entry name" value="DNA-INVERTASE FROM LAMBDOID PROPHAGE"/>
    <property type="match status" value="1"/>
</dbReference>
<dbReference type="Gene3D" id="3.40.50.1390">
    <property type="entry name" value="Resolvase, N-terminal catalytic domain"/>
    <property type="match status" value="1"/>
</dbReference>
<dbReference type="EMBL" id="FWYC01000010">
    <property type="protein sequence ID" value="SMD11198.1"/>
    <property type="molecule type" value="Genomic_DNA"/>
</dbReference>
<dbReference type="InterPro" id="IPR038109">
    <property type="entry name" value="DNA_bind_recomb_sf"/>
</dbReference>
<dbReference type="PANTHER" id="PTHR30461:SF2">
    <property type="entry name" value="SERINE RECOMBINASE PINE-RELATED"/>
    <property type="match status" value="1"/>
</dbReference>
<feature type="domain" description="Resolvase/invertase-type recombinase catalytic" evidence="3">
    <location>
        <begin position="8"/>
        <end position="153"/>
    </location>
</feature>
<sequence length="437" mass="48359">MNVNQVRRCALYARLSVTKEESVSITRQLRSCRKYAEARGWEVVGEFIDDGVSATASRPEDRKGWTALLSTDGFDAVIIWKVDRLARRVLDFLHADETLQQRGAGLVAVEDPIDMTSPQGRAFAVMLAVFGEMEAEAIRARVRAARAQLLKDGRWVGGGVAYGYRSAANPDGPGRVLVKDAERIRWLTEAVRMALRGGAVNAIAKWLTDAGAPLPGGAKRKAGNVTWNRQTVDQLLRNPILAGMTTHNPGRGKGGKRVDPFAVVRDENGNPVVDESLAVITADEFAQLQHILDSRDSPQARKRSDRKTTSPFLSRVALCDACDVYMCRGTNQQRPIIYCPRCKQTASRTTLDPYLVQRLLSERGGEPLSAATVQYCWEAASADELARREVLLSQLESLRIRRGVVGRYFDEDRVLLRWRAKQLPTGTCQTATADLPL</sequence>
<dbReference type="RefSeq" id="WP_051771718.1">
    <property type="nucleotide sequence ID" value="NZ_FWYC01000010.1"/>
</dbReference>
<evidence type="ECO:0000256" key="2">
    <source>
        <dbReference type="ARBA" id="ARBA00023172"/>
    </source>
</evidence>
<keyword evidence="1" id="KW-0238">DNA-binding</keyword>
<evidence type="ECO:0000259" key="3">
    <source>
        <dbReference type="PROSITE" id="PS51736"/>
    </source>
</evidence>
<dbReference type="InterPro" id="IPR006119">
    <property type="entry name" value="Resolv_N"/>
</dbReference>
<dbReference type="AlphaFoldDB" id="A0A1W2EQ11"/>
<organism evidence="5 6">
    <name type="scientific">Lentzea albidocapillata</name>
    <dbReference type="NCBI Taxonomy" id="40571"/>
    <lineage>
        <taxon>Bacteria</taxon>
        <taxon>Bacillati</taxon>
        <taxon>Actinomycetota</taxon>
        <taxon>Actinomycetes</taxon>
        <taxon>Pseudonocardiales</taxon>
        <taxon>Pseudonocardiaceae</taxon>
        <taxon>Lentzea</taxon>
    </lineage>
</organism>
<dbReference type="OrthoDB" id="4367319at2"/>
<evidence type="ECO:0000256" key="1">
    <source>
        <dbReference type="ARBA" id="ARBA00023125"/>
    </source>
</evidence>
<dbReference type="Pfam" id="PF00239">
    <property type="entry name" value="Resolvase"/>
    <property type="match status" value="1"/>
</dbReference>
<keyword evidence="2" id="KW-0233">DNA recombination</keyword>
<protein>
    <submittedName>
        <fullName evidence="5">Site-specific DNA recombinase</fullName>
    </submittedName>
</protein>
<dbReference type="InterPro" id="IPR011109">
    <property type="entry name" value="DNA_bind_recombinase_dom"/>
</dbReference>
<reference evidence="6" key="1">
    <citation type="submission" date="2017-04" db="EMBL/GenBank/DDBJ databases">
        <authorList>
            <person name="Varghese N."/>
            <person name="Submissions S."/>
        </authorList>
    </citation>
    <scope>NUCLEOTIDE SEQUENCE [LARGE SCALE GENOMIC DNA]</scope>
    <source>
        <strain evidence="6">DSM 44073</strain>
    </source>
</reference>
<dbReference type="PROSITE" id="PS51736">
    <property type="entry name" value="RECOMBINASES_3"/>
    <property type="match status" value="1"/>
</dbReference>
<dbReference type="SMART" id="SM00857">
    <property type="entry name" value="Resolvase"/>
    <property type="match status" value="1"/>
</dbReference>
<gene>
    <name evidence="5" type="ORF">SAMN05660733_04232</name>
</gene>
<dbReference type="Proteomes" id="UP000192840">
    <property type="component" value="Unassembled WGS sequence"/>
</dbReference>
<proteinExistence type="predicted"/>
<dbReference type="GO" id="GO:0000150">
    <property type="term" value="F:DNA strand exchange activity"/>
    <property type="evidence" value="ECO:0007669"/>
    <property type="project" value="InterPro"/>
</dbReference>
<name>A0A1W2EQ11_9PSEU</name>
<feature type="domain" description="Recombinase" evidence="4">
    <location>
        <begin position="161"/>
        <end position="298"/>
    </location>
</feature>
<dbReference type="InterPro" id="IPR050639">
    <property type="entry name" value="SSR_resolvase"/>
</dbReference>
<dbReference type="InterPro" id="IPR036162">
    <property type="entry name" value="Resolvase-like_N_sf"/>
</dbReference>
<dbReference type="Gene3D" id="3.90.1750.20">
    <property type="entry name" value="Putative Large Serine Recombinase, Chain B, Domain 2"/>
    <property type="match status" value="1"/>
</dbReference>
<evidence type="ECO:0000313" key="5">
    <source>
        <dbReference type="EMBL" id="SMD11198.1"/>
    </source>
</evidence>
<keyword evidence="6" id="KW-1185">Reference proteome</keyword>
<dbReference type="GO" id="GO:0003677">
    <property type="term" value="F:DNA binding"/>
    <property type="evidence" value="ECO:0007669"/>
    <property type="project" value="UniProtKB-KW"/>
</dbReference>
<evidence type="ECO:0000313" key="6">
    <source>
        <dbReference type="Proteomes" id="UP000192840"/>
    </source>
</evidence>
<dbReference type="PROSITE" id="PS51737">
    <property type="entry name" value="RECOMBINASE_DNA_BIND"/>
    <property type="match status" value="1"/>
</dbReference>
<dbReference type="STRING" id="40571.SAMN05660733_04232"/>
<dbReference type="Pfam" id="PF07508">
    <property type="entry name" value="Recombinase"/>
    <property type="match status" value="1"/>
</dbReference>
<accession>A0A1W2EQ11</accession>
<dbReference type="SUPFAM" id="SSF53041">
    <property type="entry name" value="Resolvase-like"/>
    <property type="match status" value="1"/>
</dbReference>
<evidence type="ECO:0000259" key="4">
    <source>
        <dbReference type="PROSITE" id="PS51737"/>
    </source>
</evidence>